<keyword evidence="1" id="KW-1133">Transmembrane helix</keyword>
<dbReference type="Pfam" id="PF12704">
    <property type="entry name" value="MacB_PCD"/>
    <property type="match status" value="1"/>
</dbReference>
<dbReference type="AlphaFoldDB" id="A0A562U028"/>
<dbReference type="PANTHER" id="PTHR30572:SF18">
    <property type="entry name" value="ABC-TYPE MACROLIDE FAMILY EXPORT SYSTEM PERMEASE COMPONENT 2"/>
    <property type="match status" value="1"/>
</dbReference>
<reference evidence="3 4" key="1">
    <citation type="submission" date="2019-07" db="EMBL/GenBank/DDBJ databases">
        <title>Genomic Encyclopedia of Archaeal and Bacterial Type Strains, Phase II (KMG-II): from individual species to whole genera.</title>
        <authorList>
            <person name="Goeker M."/>
        </authorList>
    </citation>
    <scope>NUCLEOTIDE SEQUENCE [LARGE SCALE GENOMIC DNA]</scope>
    <source>
        <strain evidence="3 4">ATCC BAA-1854</strain>
    </source>
</reference>
<dbReference type="EMBL" id="VLLI01000008">
    <property type="protein sequence ID" value="TWI98696.1"/>
    <property type="molecule type" value="Genomic_DNA"/>
</dbReference>
<evidence type="ECO:0000259" key="2">
    <source>
        <dbReference type="Pfam" id="PF12704"/>
    </source>
</evidence>
<evidence type="ECO:0000313" key="4">
    <source>
        <dbReference type="Proteomes" id="UP000317010"/>
    </source>
</evidence>
<feature type="transmembrane region" description="Helical" evidence="1">
    <location>
        <begin position="21"/>
        <end position="41"/>
    </location>
</feature>
<protein>
    <submittedName>
        <fullName evidence="3">Putative ABC transport system permease protein</fullName>
    </submittedName>
</protein>
<dbReference type="Proteomes" id="UP000317010">
    <property type="component" value="Unassembled WGS sequence"/>
</dbReference>
<feature type="domain" description="MacB-like periplasmic core" evidence="2">
    <location>
        <begin position="20"/>
        <end position="241"/>
    </location>
</feature>
<name>A0A562U028_9SPHI</name>
<dbReference type="InterPro" id="IPR025857">
    <property type="entry name" value="MacB_PCD"/>
</dbReference>
<dbReference type="GO" id="GO:0022857">
    <property type="term" value="F:transmembrane transporter activity"/>
    <property type="evidence" value="ECO:0007669"/>
    <property type="project" value="TreeGrafter"/>
</dbReference>
<comment type="caution">
    <text evidence="3">The sequence shown here is derived from an EMBL/GenBank/DDBJ whole genome shotgun (WGS) entry which is preliminary data.</text>
</comment>
<keyword evidence="4" id="KW-1185">Reference proteome</keyword>
<dbReference type="RefSeq" id="WP_144913564.1">
    <property type="nucleotide sequence ID" value="NZ_VLLI01000008.1"/>
</dbReference>
<dbReference type="OrthoDB" id="800067at2"/>
<sequence>MFKNYIKLALRNIWKHKTTTAINVFSLAVGLAACAWVFLFAQHEFSFDKGFDNNTDIYRVTSSFKGGGAAPTVGLPYATYLKSEIPEIEEVSRLDATNGTSIVQVQGMGTSTPYLEDSGYWVDPSFFDVLSFHFLQGNRKTAFAAPNTIVLSQSLAKKFFGTASPIGKTVKAGSNIYTVTGVFKEDFLNHLQADFFASNNSDNIREQIAGTTNWVVNDNYYTYIKLKHGSNVQHVIKELNAYLQRHAGAQMKTYGDYMTNSLQPLSDIHLRSGEYQSYIEYKQGNIKYSVHGARQICVSFA</sequence>
<keyword evidence="1" id="KW-0812">Transmembrane</keyword>
<accession>A0A562U028</accession>
<dbReference type="InterPro" id="IPR050250">
    <property type="entry name" value="Macrolide_Exporter_MacB"/>
</dbReference>
<gene>
    <name evidence="3" type="ORF">JN11_02884</name>
</gene>
<evidence type="ECO:0000313" key="3">
    <source>
        <dbReference type="EMBL" id="TWI98696.1"/>
    </source>
</evidence>
<dbReference type="GO" id="GO:0005886">
    <property type="term" value="C:plasma membrane"/>
    <property type="evidence" value="ECO:0007669"/>
    <property type="project" value="TreeGrafter"/>
</dbReference>
<dbReference type="PROSITE" id="PS51257">
    <property type="entry name" value="PROKAR_LIPOPROTEIN"/>
    <property type="match status" value="1"/>
</dbReference>
<proteinExistence type="predicted"/>
<keyword evidence="1" id="KW-0472">Membrane</keyword>
<dbReference type="PANTHER" id="PTHR30572">
    <property type="entry name" value="MEMBRANE COMPONENT OF TRANSPORTER-RELATED"/>
    <property type="match status" value="1"/>
</dbReference>
<evidence type="ECO:0000256" key="1">
    <source>
        <dbReference type="SAM" id="Phobius"/>
    </source>
</evidence>
<organism evidence="3 4">
    <name type="scientific">Mucilaginibacter frigoritolerans</name>
    <dbReference type="NCBI Taxonomy" id="652788"/>
    <lineage>
        <taxon>Bacteria</taxon>
        <taxon>Pseudomonadati</taxon>
        <taxon>Bacteroidota</taxon>
        <taxon>Sphingobacteriia</taxon>
        <taxon>Sphingobacteriales</taxon>
        <taxon>Sphingobacteriaceae</taxon>
        <taxon>Mucilaginibacter</taxon>
    </lineage>
</organism>